<organism evidence="1 2">
    <name type="scientific">Candidatus Magasanikbacteria bacterium RIFCSPHIGHO2_02_FULL_45_10</name>
    <dbReference type="NCBI Taxonomy" id="1798679"/>
    <lineage>
        <taxon>Bacteria</taxon>
        <taxon>Candidatus Magasanikiibacteriota</taxon>
    </lineage>
</organism>
<evidence type="ECO:0000313" key="2">
    <source>
        <dbReference type="Proteomes" id="UP000176413"/>
    </source>
</evidence>
<sequence length="112" mass="13182">MPRVFITFEDLYQEIAEVARENSVSSQADWKTLVDEIVDGYLDMGELDSNQDIEGYKTSLSPLWFRFKKEAKEEELNPEEEVIPERYQKDVNDEFDVVEDFSDTVKKEEEGF</sequence>
<comment type="caution">
    <text evidence="1">The sequence shown here is derived from an EMBL/GenBank/DDBJ whole genome shotgun (WGS) entry which is preliminary data.</text>
</comment>
<protein>
    <submittedName>
        <fullName evidence="1">Uncharacterized protein</fullName>
    </submittedName>
</protein>
<accession>A0A1F6M9Q4</accession>
<dbReference type="EMBL" id="MFQA01000046">
    <property type="protein sequence ID" value="OGH68354.1"/>
    <property type="molecule type" value="Genomic_DNA"/>
</dbReference>
<name>A0A1F6M9Q4_9BACT</name>
<gene>
    <name evidence="1" type="ORF">A3D53_03620</name>
</gene>
<reference evidence="1 2" key="1">
    <citation type="journal article" date="2016" name="Nat. Commun.">
        <title>Thousands of microbial genomes shed light on interconnected biogeochemical processes in an aquifer system.</title>
        <authorList>
            <person name="Anantharaman K."/>
            <person name="Brown C.T."/>
            <person name="Hug L.A."/>
            <person name="Sharon I."/>
            <person name="Castelle C.J."/>
            <person name="Probst A.J."/>
            <person name="Thomas B.C."/>
            <person name="Singh A."/>
            <person name="Wilkins M.J."/>
            <person name="Karaoz U."/>
            <person name="Brodie E.L."/>
            <person name="Williams K.H."/>
            <person name="Hubbard S.S."/>
            <person name="Banfield J.F."/>
        </authorList>
    </citation>
    <scope>NUCLEOTIDE SEQUENCE [LARGE SCALE GENOMIC DNA]</scope>
</reference>
<dbReference type="AlphaFoldDB" id="A0A1F6M9Q4"/>
<proteinExistence type="predicted"/>
<dbReference type="Proteomes" id="UP000176413">
    <property type="component" value="Unassembled WGS sequence"/>
</dbReference>
<evidence type="ECO:0000313" key="1">
    <source>
        <dbReference type="EMBL" id="OGH68354.1"/>
    </source>
</evidence>